<evidence type="ECO:0000313" key="2">
    <source>
        <dbReference type="EMBL" id="VYS80751.1"/>
    </source>
</evidence>
<dbReference type="RefSeq" id="WP_102721081.1">
    <property type="nucleotide sequence ID" value="NZ_CACRSS010000002.1"/>
</dbReference>
<feature type="compositionally biased region" description="Basic and acidic residues" evidence="1">
    <location>
        <begin position="185"/>
        <end position="210"/>
    </location>
</feature>
<dbReference type="AlphaFoldDB" id="A0A6N2RKS6"/>
<name>A0A6N2RKS6_9BACT</name>
<accession>A0A6N2RKS6</accession>
<dbReference type="EMBL" id="CACRSS010000002">
    <property type="protein sequence ID" value="VYS80751.1"/>
    <property type="molecule type" value="Genomic_DNA"/>
</dbReference>
<organism evidence="2">
    <name type="scientific">Akkermansia muciniphila</name>
    <dbReference type="NCBI Taxonomy" id="239935"/>
    <lineage>
        <taxon>Bacteria</taxon>
        <taxon>Pseudomonadati</taxon>
        <taxon>Verrucomicrobiota</taxon>
        <taxon>Verrucomicrobiia</taxon>
        <taxon>Verrucomicrobiales</taxon>
        <taxon>Akkermansiaceae</taxon>
        <taxon>Akkermansia</taxon>
    </lineage>
</organism>
<evidence type="ECO:0000256" key="1">
    <source>
        <dbReference type="SAM" id="MobiDB-lite"/>
    </source>
</evidence>
<sequence length="210" mass="24393">MMLNVVFCAVLAWACWLGMVRGQDVAFTQEPSVREAQSAEEKLFRDRDAIIRLMMWSMLYLEKRAPLLDRMPMEGVHRAFLESYIAVPVRLVEECPPDYRKVFWLVDAMSKAFLQRMEKEKLAGKELIQEYGVYVNACNELLLPVVSRYPLSERFQQVDRELRRQMKAATDREALITALMEQMEDVERSLPPPEKEGAVSPEKKCGEKVE</sequence>
<proteinExistence type="predicted"/>
<feature type="region of interest" description="Disordered" evidence="1">
    <location>
        <begin position="184"/>
        <end position="210"/>
    </location>
</feature>
<gene>
    <name evidence="2" type="ORF">AMLFYP55_01651</name>
</gene>
<protein>
    <submittedName>
        <fullName evidence="2">Uncharacterized protein</fullName>
    </submittedName>
</protein>
<reference evidence="2" key="1">
    <citation type="submission" date="2019-11" db="EMBL/GenBank/DDBJ databases">
        <authorList>
            <person name="Feng L."/>
        </authorList>
    </citation>
    <scope>NUCLEOTIDE SEQUENCE</scope>
    <source>
        <strain evidence="2">AMuciniphilaLFYP55</strain>
    </source>
</reference>